<evidence type="ECO:0000313" key="2">
    <source>
        <dbReference type="EMBL" id="KAK9148928.1"/>
    </source>
</evidence>
<accession>A0AAP0PLC7</accession>
<dbReference type="EMBL" id="JBBNAG010000003">
    <property type="protein sequence ID" value="KAK9148928.1"/>
    <property type="molecule type" value="Genomic_DNA"/>
</dbReference>
<protein>
    <submittedName>
        <fullName evidence="2">Uncharacterized protein</fullName>
    </submittedName>
</protein>
<reference evidence="2 3" key="1">
    <citation type="submission" date="2024-01" db="EMBL/GenBank/DDBJ databases">
        <title>Genome assemblies of Stephania.</title>
        <authorList>
            <person name="Yang L."/>
        </authorList>
    </citation>
    <scope>NUCLEOTIDE SEQUENCE [LARGE SCALE GENOMIC DNA]</scope>
    <source>
        <strain evidence="2">JXDWG</strain>
        <tissue evidence="2">Leaf</tissue>
    </source>
</reference>
<evidence type="ECO:0000256" key="1">
    <source>
        <dbReference type="SAM" id="MobiDB-lite"/>
    </source>
</evidence>
<organism evidence="2 3">
    <name type="scientific">Stephania cephalantha</name>
    <dbReference type="NCBI Taxonomy" id="152367"/>
    <lineage>
        <taxon>Eukaryota</taxon>
        <taxon>Viridiplantae</taxon>
        <taxon>Streptophyta</taxon>
        <taxon>Embryophyta</taxon>
        <taxon>Tracheophyta</taxon>
        <taxon>Spermatophyta</taxon>
        <taxon>Magnoliopsida</taxon>
        <taxon>Ranunculales</taxon>
        <taxon>Menispermaceae</taxon>
        <taxon>Menispermoideae</taxon>
        <taxon>Cissampelideae</taxon>
        <taxon>Stephania</taxon>
    </lineage>
</organism>
<proteinExistence type="predicted"/>
<keyword evidence="3" id="KW-1185">Reference proteome</keyword>
<gene>
    <name evidence="2" type="ORF">Scep_007685</name>
</gene>
<sequence length="85" mass="9908">MIHDDLIRAAYDTLTGTRYTALRHKLKKNRVQPNFITDEAWRRYLEYWESEEFLARSKQASMNRNTEAEGLGTRPSKHGGGSMFS</sequence>
<comment type="caution">
    <text evidence="2">The sequence shown here is derived from an EMBL/GenBank/DDBJ whole genome shotgun (WGS) entry which is preliminary data.</text>
</comment>
<dbReference type="AlphaFoldDB" id="A0AAP0PLC7"/>
<evidence type="ECO:0000313" key="3">
    <source>
        <dbReference type="Proteomes" id="UP001419268"/>
    </source>
</evidence>
<feature type="region of interest" description="Disordered" evidence="1">
    <location>
        <begin position="58"/>
        <end position="85"/>
    </location>
</feature>
<dbReference type="Proteomes" id="UP001419268">
    <property type="component" value="Unassembled WGS sequence"/>
</dbReference>
<name>A0AAP0PLC7_9MAGN</name>